<evidence type="ECO:0000313" key="3">
    <source>
        <dbReference type="EMBL" id="MBD1363582.1"/>
    </source>
</evidence>
<dbReference type="InterPro" id="IPR050879">
    <property type="entry name" value="Acyltransferase_3"/>
</dbReference>
<keyword evidence="1" id="KW-1133">Transmembrane helix</keyword>
<dbReference type="PANTHER" id="PTHR23028">
    <property type="entry name" value="ACETYLTRANSFERASE"/>
    <property type="match status" value="1"/>
</dbReference>
<feature type="domain" description="Acyltransferase 3" evidence="2">
    <location>
        <begin position="13"/>
        <end position="353"/>
    </location>
</feature>
<feature type="transmembrane region" description="Helical" evidence="1">
    <location>
        <begin position="12"/>
        <end position="31"/>
    </location>
</feature>
<organism evidence="3 4">
    <name type="scientific">Mucilaginibacter pankratovii</name>
    <dbReference type="NCBI Taxonomy" id="2772110"/>
    <lineage>
        <taxon>Bacteria</taxon>
        <taxon>Pseudomonadati</taxon>
        <taxon>Bacteroidota</taxon>
        <taxon>Sphingobacteriia</taxon>
        <taxon>Sphingobacteriales</taxon>
        <taxon>Sphingobacteriaceae</taxon>
        <taxon>Mucilaginibacter</taxon>
    </lineage>
</organism>
<comment type="caution">
    <text evidence="3">The sequence shown here is derived from an EMBL/GenBank/DDBJ whole genome shotgun (WGS) entry which is preliminary data.</text>
</comment>
<sequence length="389" mass="44399">MQAPVLQAHKKLYGLDHLRAFAICYVLLYHYRLFGHPDWVPVLAGFGWSGVDLFFVLSGYLISSHLFAELSKTGTISLKTYFIKRSFRILPAYLFIVAVYFLVPAYHEREALSPLWRFLTFTKNFGLDMKAEGTFSHSWSLCVEEQFYLVLPMVLLALAYYKTGKKGLLLLGGLFLAGFFTRWYGWQLIAPFVEDDSFRVLHHKYIYYPTYNRLDPLLIGIAVSALYHYRPAFSVKIMKAANWLIPLAMLVLIAAYYLSENEASIISVVFGYPVVALGYGLLVMAAVHPASVLYRYRSGLTEKIATLSYSLYLSHKGLMPLTQRLIEPYGFDPNSNITMLVCFIVVVAAAVLLHVVVEKPFMRMRDRVLKRKTQAPVKPRYFSPATKSV</sequence>
<feature type="transmembrane region" description="Helical" evidence="1">
    <location>
        <begin position="241"/>
        <end position="259"/>
    </location>
</feature>
<protein>
    <submittedName>
        <fullName evidence="3">Acyltransferase</fullName>
    </submittedName>
</protein>
<gene>
    <name evidence="3" type="ORF">IDJ77_07155</name>
</gene>
<keyword evidence="1" id="KW-0472">Membrane</keyword>
<dbReference type="Proteomes" id="UP000606600">
    <property type="component" value="Unassembled WGS sequence"/>
</dbReference>
<dbReference type="PANTHER" id="PTHR23028:SF53">
    <property type="entry name" value="ACYL_TRANSF_3 DOMAIN-CONTAINING PROTEIN"/>
    <property type="match status" value="1"/>
</dbReference>
<feature type="transmembrane region" description="Helical" evidence="1">
    <location>
        <begin position="168"/>
        <end position="186"/>
    </location>
</feature>
<feature type="transmembrane region" description="Helical" evidence="1">
    <location>
        <begin position="89"/>
        <end position="107"/>
    </location>
</feature>
<feature type="transmembrane region" description="Helical" evidence="1">
    <location>
        <begin position="335"/>
        <end position="357"/>
    </location>
</feature>
<dbReference type="InterPro" id="IPR002656">
    <property type="entry name" value="Acyl_transf_3_dom"/>
</dbReference>
<keyword evidence="3" id="KW-0012">Acyltransferase</keyword>
<reference evidence="3 4" key="1">
    <citation type="submission" date="2020-09" db="EMBL/GenBank/DDBJ databases">
        <title>Novel species of Mucilaginibacter isolated from a glacier on the Tibetan Plateau.</title>
        <authorList>
            <person name="Liu Q."/>
            <person name="Xin Y.-H."/>
        </authorList>
    </citation>
    <scope>NUCLEOTIDE SEQUENCE [LARGE SCALE GENOMIC DNA]</scope>
    <source>
        <strain evidence="3 4">ZT4R22</strain>
    </source>
</reference>
<keyword evidence="3" id="KW-0808">Transferase</keyword>
<keyword evidence="1" id="KW-0812">Transmembrane</keyword>
<feature type="transmembrane region" description="Helical" evidence="1">
    <location>
        <begin position="43"/>
        <end position="68"/>
    </location>
</feature>
<evidence type="ECO:0000313" key="4">
    <source>
        <dbReference type="Proteomes" id="UP000606600"/>
    </source>
</evidence>
<evidence type="ECO:0000259" key="2">
    <source>
        <dbReference type="Pfam" id="PF01757"/>
    </source>
</evidence>
<dbReference type="Pfam" id="PF01757">
    <property type="entry name" value="Acyl_transf_3"/>
    <property type="match status" value="1"/>
</dbReference>
<name>A0ABR7WMQ5_9SPHI</name>
<evidence type="ECO:0000256" key="1">
    <source>
        <dbReference type="SAM" id="Phobius"/>
    </source>
</evidence>
<dbReference type="GO" id="GO:0016746">
    <property type="term" value="F:acyltransferase activity"/>
    <property type="evidence" value="ECO:0007669"/>
    <property type="project" value="UniProtKB-KW"/>
</dbReference>
<keyword evidence="4" id="KW-1185">Reference proteome</keyword>
<proteinExistence type="predicted"/>
<accession>A0ABR7WMQ5</accession>
<dbReference type="EMBL" id="JACWMY010000003">
    <property type="protein sequence ID" value="MBD1363582.1"/>
    <property type="molecule type" value="Genomic_DNA"/>
</dbReference>
<feature type="transmembrane region" description="Helical" evidence="1">
    <location>
        <begin position="146"/>
        <end position="161"/>
    </location>
</feature>
<feature type="transmembrane region" description="Helical" evidence="1">
    <location>
        <begin position="265"/>
        <end position="287"/>
    </location>
</feature>
<dbReference type="RefSeq" id="WP_191188252.1">
    <property type="nucleotide sequence ID" value="NZ_JACWMY010000003.1"/>
</dbReference>